<dbReference type="RefSeq" id="YP_010097774.1">
    <property type="nucleotide sequence ID" value="NC_055761.1"/>
</dbReference>
<keyword evidence="2" id="KW-1185">Reference proteome</keyword>
<evidence type="ECO:0000313" key="1">
    <source>
        <dbReference type="EMBL" id="AXN58483.1"/>
    </source>
</evidence>
<reference evidence="1" key="1">
    <citation type="submission" date="2018-07" db="EMBL/GenBank/DDBJ databases">
        <title>Complete genome sequence of the cyanophage S-PRM1 isolated from Singapore coastal waters.</title>
        <authorList>
            <person name="Chenard C."/>
            <person name="Kolundzija S."/>
            <person name="Lauro F.M."/>
        </authorList>
    </citation>
    <scope>NUCLEOTIDE SEQUENCE [LARGE SCALE GENOMIC DNA]</scope>
</reference>
<organism evidence="1">
    <name type="scientific">Synechococcus virus S-PRM1</name>
    <dbReference type="NCBI Taxonomy" id="2100130"/>
    <lineage>
        <taxon>Viruses</taxon>
        <taxon>Duplodnaviria</taxon>
        <taxon>Heunggongvirae</taxon>
        <taxon>Uroviricota</taxon>
        <taxon>Caudoviricetes</taxon>
        <taxon>Pantevenvirales</taxon>
        <taxon>Kyanoviridae</taxon>
        <taxon>Makelovirus</taxon>
        <taxon>Makelovirus prm1</taxon>
    </lineage>
</organism>
<sequence length="164" mass="16773">MALWGNNDNVTVSGTVTISGTTVTGSATTFTDFSVGQVITVGAGQTQGFATIAGITSDTLMTIADVDALDTGTISGASYIIGDCPIYLDEDPAYAPTSANAERDYTGRVHGVAANTPNRTHVAHAGWVGVTTYVDTHGNLRTKSEVYVAASGITTGNTVLPPNS</sequence>
<proteinExistence type="predicted"/>
<dbReference type="Proteomes" id="UP000259950">
    <property type="component" value="Segment"/>
</dbReference>
<dbReference type="KEGG" id="vg:65115441"/>
<dbReference type="EMBL" id="MH629685">
    <property type="protein sequence ID" value="AXN58483.1"/>
    <property type="molecule type" value="Genomic_DNA"/>
</dbReference>
<name>A0A346FKH8_9CAUD</name>
<evidence type="ECO:0000313" key="2">
    <source>
        <dbReference type="Proteomes" id="UP000259950"/>
    </source>
</evidence>
<dbReference type="GeneID" id="65115441"/>
<protein>
    <submittedName>
        <fullName evidence="1">Uncharacterized protein</fullName>
    </submittedName>
</protein>
<accession>A0A346FKH8</accession>